<comment type="caution">
    <text evidence="1">The sequence shown here is derived from an EMBL/GenBank/DDBJ whole genome shotgun (WGS) entry which is preliminary data.</text>
</comment>
<name>A0A3E1NZ18_9BACT</name>
<dbReference type="EMBL" id="QTJV01000007">
    <property type="protein sequence ID" value="RFM33162.1"/>
    <property type="molecule type" value="Genomic_DNA"/>
</dbReference>
<evidence type="ECO:0000313" key="2">
    <source>
        <dbReference type="Proteomes" id="UP000261174"/>
    </source>
</evidence>
<organism evidence="1 2">
    <name type="scientific">Chitinophaga silvisoli</name>
    <dbReference type="NCBI Taxonomy" id="2291814"/>
    <lineage>
        <taxon>Bacteria</taxon>
        <taxon>Pseudomonadati</taxon>
        <taxon>Bacteroidota</taxon>
        <taxon>Chitinophagia</taxon>
        <taxon>Chitinophagales</taxon>
        <taxon>Chitinophagaceae</taxon>
        <taxon>Chitinophaga</taxon>
    </lineage>
</organism>
<dbReference type="AlphaFoldDB" id="A0A3E1NZ18"/>
<accession>A0A3E1NZ18</accession>
<proteinExistence type="predicted"/>
<reference evidence="1 2" key="1">
    <citation type="submission" date="2018-08" db="EMBL/GenBank/DDBJ databases">
        <title>Chitinophaga sp. K20C18050901, a novel bacterium isolated from forest soil.</title>
        <authorList>
            <person name="Wang C."/>
        </authorList>
    </citation>
    <scope>NUCLEOTIDE SEQUENCE [LARGE SCALE GENOMIC DNA]</scope>
    <source>
        <strain evidence="1 2">K20C18050901</strain>
    </source>
</reference>
<protein>
    <submittedName>
        <fullName evidence="1">Uncharacterized protein</fullName>
    </submittedName>
</protein>
<dbReference type="RefSeq" id="WP_116855013.1">
    <property type="nucleotide sequence ID" value="NZ_QTJV01000007.1"/>
</dbReference>
<dbReference type="Proteomes" id="UP000261174">
    <property type="component" value="Unassembled WGS sequence"/>
</dbReference>
<evidence type="ECO:0000313" key="1">
    <source>
        <dbReference type="EMBL" id="RFM33162.1"/>
    </source>
</evidence>
<keyword evidence="2" id="KW-1185">Reference proteome</keyword>
<gene>
    <name evidence="1" type="ORF">DXN04_19215</name>
</gene>
<sequence length="126" mass="14903">MDIHYGPKFTEIVDPFLAYVDPLPRPWMYNVEGEDKQRLKDLLDKHRFLAPILKNFVRNPFMTERDMPKLPIINNFKPNIPLSQIEAIVPKEILNAEYYDDLMNAVKAYCNPIVAEFDKLKEKYCK</sequence>